<feature type="region of interest" description="Disordered" evidence="7">
    <location>
        <begin position="785"/>
        <end position="818"/>
    </location>
</feature>
<feature type="repeat" description="WD" evidence="6">
    <location>
        <begin position="140"/>
        <end position="173"/>
    </location>
</feature>
<dbReference type="InterPro" id="IPR036322">
    <property type="entry name" value="WD40_repeat_dom_sf"/>
</dbReference>
<feature type="region of interest" description="Disordered" evidence="7">
    <location>
        <begin position="659"/>
        <end position="717"/>
    </location>
</feature>
<feature type="compositionally biased region" description="Polar residues" evidence="7">
    <location>
        <begin position="681"/>
        <end position="695"/>
    </location>
</feature>
<dbReference type="InterPro" id="IPR051865">
    <property type="entry name" value="WD-repeat_CDT2_adapter"/>
</dbReference>
<comment type="pathway">
    <text evidence="1">Protein modification; protein ubiquitination.</text>
</comment>
<evidence type="ECO:0000256" key="4">
    <source>
        <dbReference type="ARBA" id="ARBA00022786"/>
    </source>
</evidence>
<comment type="caution">
    <text evidence="9">The sequence shown here is derived from an EMBL/GenBank/DDBJ whole genome shotgun (WGS) entry which is preliminary data.</text>
</comment>
<evidence type="ECO:0000256" key="6">
    <source>
        <dbReference type="PROSITE-ProRule" id="PRU00221"/>
    </source>
</evidence>
<dbReference type="InterPro" id="IPR019775">
    <property type="entry name" value="WD40_repeat_CS"/>
</dbReference>
<dbReference type="PROSITE" id="PS50294">
    <property type="entry name" value="WD_REPEATS_REGION"/>
    <property type="match status" value="3"/>
</dbReference>
<dbReference type="Pfam" id="PF23798">
    <property type="entry name" value="Beta-prop_SPT8"/>
    <property type="match status" value="1"/>
</dbReference>
<organism evidence="9 10">
    <name type="scientific">Dreissena polymorpha</name>
    <name type="common">Zebra mussel</name>
    <name type="synonym">Mytilus polymorpha</name>
    <dbReference type="NCBI Taxonomy" id="45954"/>
    <lineage>
        <taxon>Eukaryota</taxon>
        <taxon>Metazoa</taxon>
        <taxon>Spiralia</taxon>
        <taxon>Lophotrochozoa</taxon>
        <taxon>Mollusca</taxon>
        <taxon>Bivalvia</taxon>
        <taxon>Autobranchia</taxon>
        <taxon>Heteroconchia</taxon>
        <taxon>Euheterodonta</taxon>
        <taxon>Imparidentia</taxon>
        <taxon>Neoheterodontei</taxon>
        <taxon>Myida</taxon>
        <taxon>Dreissenoidea</taxon>
        <taxon>Dreissenidae</taxon>
        <taxon>Dreissena</taxon>
    </lineage>
</organism>
<dbReference type="InterPro" id="IPR015943">
    <property type="entry name" value="WD40/YVTN_repeat-like_dom_sf"/>
</dbReference>
<feature type="compositionally biased region" description="Low complexity" evidence="7">
    <location>
        <begin position="526"/>
        <end position="535"/>
    </location>
</feature>
<evidence type="ECO:0000256" key="3">
    <source>
        <dbReference type="ARBA" id="ARBA00022737"/>
    </source>
</evidence>
<dbReference type="Pfam" id="PF00400">
    <property type="entry name" value="WD40"/>
    <property type="match status" value="2"/>
</dbReference>
<keyword evidence="10" id="KW-1185">Reference proteome</keyword>
<dbReference type="InterPro" id="IPR020472">
    <property type="entry name" value="WD40_PAC1"/>
</dbReference>
<feature type="compositionally biased region" description="Basic and acidic residues" evidence="7">
    <location>
        <begin position="705"/>
        <end position="717"/>
    </location>
</feature>
<gene>
    <name evidence="9" type="ORF">DPMN_090300</name>
</gene>
<proteinExistence type="inferred from homology"/>
<keyword evidence="2 6" id="KW-0853">WD repeat</keyword>
<dbReference type="GO" id="GO:0043161">
    <property type="term" value="P:proteasome-mediated ubiquitin-dependent protein catabolic process"/>
    <property type="evidence" value="ECO:0007669"/>
    <property type="project" value="TreeGrafter"/>
</dbReference>
<evidence type="ECO:0000256" key="7">
    <source>
        <dbReference type="SAM" id="MobiDB-lite"/>
    </source>
</evidence>
<dbReference type="PANTHER" id="PTHR22852">
    <property type="entry name" value="LETHAL 2 DENTICLELESS PROTEIN RETINOIC ACID-REGULATED NUCLEAR MATRIX-ASSOCIATED PROTEIN"/>
    <property type="match status" value="1"/>
</dbReference>
<feature type="compositionally biased region" description="Polar residues" evidence="7">
    <location>
        <begin position="497"/>
        <end position="507"/>
    </location>
</feature>
<dbReference type="PRINTS" id="PR00320">
    <property type="entry name" value="GPROTEINBRPT"/>
</dbReference>
<dbReference type="PROSITE" id="PS00678">
    <property type="entry name" value="WD_REPEATS_1"/>
    <property type="match status" value="1"/>
</dbReference>
<feature type="region of interest" description="Disordered" evidence="7">
    <location>
        <begin position="487"/>
        <end position="535"/>
    </location>
</feature>
<keyword evidence="4" id="KW-0833">Ubl conjugation pathway</keyword>
<comment type="similarity">
    <text evidence="5">Belongs to the WD repeat cdt2 family.</text>
</comment>
<evidence type="ECO:0000256" key="2">
    <source>
        <dbReference type="ARBA" id="ARBA00022574"/>
    </source>
</evidence>
<dbReference type="InterPro" id="IPR001680">
    <property type="entry name" value="WD40_rpt"/>
</dbReference>
<reference evidence="9" key="2">
    <citation type="submission" date="2020-11" db="EMBL/GenBank/DDBJ databases">
        <authorList>
            <person name="McCartney M.A."/>
            <person name="Auch B."/>
            <person name="Kono T."/>
            <person name="Mallez S."/>
            <person name="Becker A."/>
            <person name="Gohl D.M."/>
            <person name="Silverstein K.A.T."/>
            <person name="Koren S."/>
            <person name="Bechman K.B."/>
            <person name="Herman A."/>
            <person name="Abrahante J.E."/>
            <person name="Garbe J."/>
        </authorList>
    </citation>
    <scope>NUCLEOTIDE SEQUENCE</scope>
    <source>
        <strain evidence="9">Duluth1</strain>
        <tissue evidence="9">Whole animal</tissue>
    </source>
</reference>
<dbReference type="Gene3D" id="2.130.10.10">
    <property type="entry name" value="YVTN repeat-like/Quinoprotein amine dehydrogenase"/>
    <property type="match status" value="3"/>
</dbReference>
<dbReference type="AlphaFoldDB" id="A0A9D4QY73"/>
<evidence type="ECO:0000259" key="8">
    <source>
        <dbReference type="Pfam" id="PF23798"/>
    </source>
</evidence>
<evidence type="ECO:0000313" key="10">
    <source>
        <dbReference type="Proteomes" id="UP000828390"/>
    </source>
</evidence>
<dbReference type="PANTHER" id="PTHR22852:SF0">
    <property type="entry name" value="DENTICLELESS PROTEIN HOMOLOG"/>
    <property type="match status" value="1"/>
</dbReference>
<keyword evidence="3" id="KW-0677">Repeat</keyword>
<reference evidence="9" key="1">
    <citation type="journal article" date="2019" name="bioRxiv">
        <title>The Genome of the Zebra Mussel, Dreissena polymorpha: A Resource for Invasive Species Research.</title>
        <authorList>
            <person name="McCartney M.A."/>
            <person name="Auch B."/>
            <person name="Kono T."/>
            <person name="Mallez S."/>
            <person name="Zhang Y."/>
            <person name="Obille A."/>
            <person name="Becker A."/>
            <person name="Abrahante J.E."/>
            <person name="Garbe J."/>
            <person name="Badalamenti J.P."/>
            <person name="Herman A."/>
            <person name="Mangelson H."/>
            <person name="Liachko I."/>
            <person name="Sullivan S."/>
            <person name="Sone E.D."/>
            <person name="Koren S."/>
            <person name="Silverstein K.A.T."/>
            <person name="Beckman K.B."/>
            <person name="Gohl D.M."/>
        </authorList>
    </citation>
    <scope>NUCLEOTIDE SEQUENCE</scope>
    <source>
        <strain evidence="9">Duluth1</strain>
        <tissue evidence="9">Whole animal</tissue>
    </source>
</reference>
<feature type="domain" description="Transcription factor spt8 beta-propeller" evidence="8">
    <location>
        <begin position="77"/>
        <end position="250"/>
    </location>
</feature>
<sequence length="841" mass="92988">MILKYRNKLSTGVENKNKKSLQQLVDPCLLENINCHSTDEYPVTNTDEEEWGTPIPPLACSFNKLTNSCHILALVDENGSLVLYNTNLAGDEAVITDWSAHNNAVFDVEWSCSDHKLLTASGDQTVCLWDSHCKTKLLTFKGHTSSVRSVKYRPHDSSVFASGSRDGHVRIWDSRCNIKEGKVSCVDRIKNAHSMVQQTPGKKKKSRLGAAQTQDSQQSVTAVIFQDENILTTAGAVDGCIKVWDIRKIKPETSTPVYSFPYAGTSKRTHGKRPVPPCTAFRTLVPQNALMTSTPVYSFPYAGTQNALMVRDQYPRVQLSVRWYLKTHSCFPYAGTSKRTHGFSSLVFDCYKSRLFASCTDDVIYSYDFIRYTPTPVAVYRGHRNTSFYVKAVLSPDSRFLLSGSSDEHAYIWQVDNPGASPVILKGHSSEVSDVAWCNTDTFRIVTTSDDNTMRVWRYNAVAREMKKLGKQDPAVIGTAECTHRDIGTSAFGPQTPKRSPNSTLKRSATVPFGPVTETTPKRARTSASSTPSPSIKMWLKRTASEPLSSIIEHSSYETSAYASSNKSSFCSELPVCLKQATTFNSTADGDTNSQAGKVCASFSSKEVRKTPLAECLLMDGSSRSPKRIKIEFKNPVDIGLDSGCLSSETVRKSCKRKLIASENDPSPKQHKRQRLFGLGNENQEVLKNKLTNPTLPSPGKKLSPLKDLDSEYNKSPEKVTVSKMPLTPARVSLCDWNSMMYQSPTANLPNIVLDGPQVNTVAMAEPEGKKKTVDWLTHMRIQKMSTKGPQGKSVSLDKARQAESELTKDGGTIMSSPRMKTEVKGLRAITSFFGQSVPKS</sequence>
<dbReference type="Proteomes" id="UP000828390">
    <property type="component" value="Unassembled WGS sequence"/>
</dbReference>
<evidence type="ECO:0000256" key="1">
    <source>
        <dbReference type="ARBA" id="ARBA00004906"/>
    </source>
</evidence>
<dbReference type="InterPro" id="IPR057544">
    <property type="entry name" value="Beta-prop_SPT8"/>
</dbReference>
<dbReference type="SUPFAM" id="SSF50978">
    <property type="entry name" value="WD40 repeat-like"/>
    <property type="match status" value="1"/>
</dbReference>
<dbReference type="SMART" id="SM00320">
    <property type="entry name" value="WD40"/>
    <property type="match status" value="6"/>
</dbReference>
<feature type="repeat" description="WD" evidence="6">
    <location>
        <begin position="425"/>
        <end position="457"/>
    </location>
</feature>
<feature type="compositionally biased region" description="Basic and acidic residues" evidence="7">
    <location>
        <begin position="796"/>
        <end position="809"/>
    </location>
</feature>
<dbReference type="PROSITE" id="PS50082">
    <property type="entry name" value="WD_REPEATS_2"/>
    <property type="match status" value="4"/>
</dbReference>
<accession>A0A9D4QY73</accession>
<dbReference type="GO" id="GO:0030674">
    <property type="term" value="F:protein-macromolecule adaptor activity"/>
    <property type="evidence" value="ECO:0007669"/>
    <property type="project" value="TreeGrafter"/>
</dbReference>
<feature type="repeat" description="WD" evidence="6">
    <location>
        <begin position="98"/>
        <end position="130"/>
    </location>
</feature>
<feature type="repeat" description="WD" evidence="6">
    <location>
        <begin position="213"/>
        <end position="254"/>
    </location>
</feature>
<dbReference type="GO" id="GO:0005634">
    <property type="term" value="C:nucleus"/>
    <property type="evidence" value="ECO:0007669"/>
    <property type="project" value="TreeGrafter"/>
</dbReference>
<dbReference type="EMBL" id="JAIWYP010000003">
    <property type="protein sequence ID" value="KAH3847964.1"/>
    <property type="molecule type" value="Genomic_DNA"/>
</dbReference>
<evidence type="ECO:0000313" key="9">
    <source>
        <dbReference type="EMBL" id="KAH3847964.1"/>
    </source>
</evidence>
<name>A0A9D4QY73_DREPO</name>
<protein>
    <recommendedName>
        <fullName evidence="8">Transcription factor spt8 beta-propeller domain-containing protein</fullName>
    </recommendedName>
</protein>
<evidence type="ECO:0000256" key="5">
    <source>
        <dbReference type="ARBA" id="ARBA00038344"/>
    </source>
</evidence>